<gene>
    <name evidence="1" type="ORF">SAMN05660772_02784</name>
</gene>
<dbReference type="STRING" id="1122938.SAMN05660772_02784"/>
<dbReference type="RefSeq" id="WP_084257673.1">
    <property type="nucleotide sequence ID" value="NZ_FWWV01000041.1"/>
</dbReference>
<sequence length="145" mass="16667">MKYEITPFQSVGNIKLDFSRDFINKNILNNINYTSQENKNINTGEISTNDYFDNGIILAYMNKDYILQCIVLNDPCEAIFNGIDLLNLSYINCLNYLKNFDPDIEEEEYVGFTSYNLGIAIYAPNAIDDKNTFIECITIGRSGYF</sequence>
<protein>
    <submittedName>
        <fullName evidence="1">Uncharacterized protein</fullName>
    </submittedName>
</protein>
<keyword evidence="2" id="KW-1185">Reference proteome</keyword>
<evidence type="ECO:0000313" key="1">
    <source>
        <dbReference type="EMBL" id="SMB87958.1"/>
    </source>
</evidence>
<evidence type="ECO:0000313" key="2">
    <source>
        <dbReference type="Proteomes" id="UP000192408"/>
    </source>
</evidence>
<name>A0A1W1V3S3_9PAST</name>
<dbReference type="Proteomes" id="UP000192408">
    <property type="component" value="Unassembled WGS sequence"/>
</dbReference>
<reference evidence="2" key="1">
    <citation type="submission" date="2017-04" db="EMBL/GenBank/DDBJ databases">
        <authorList>
            <person name="Varghese N."/>
            <person name="Submissions S."/>
        </authorList>
    </citation>
    <scope>NUCLEOTIDE SEQUENCE [LARGE SCALE GENOMIC DNA]</scope>
    <source>
        <strain evidence="2">DSM 23072</strain>
    </source>
</reference>
<dbReference type="AlphaFoldDB" id="A0A1W1V3S3"/>
<proteinExistence type="predicted"/>
<accession>A0A1W1V3S3</accession>
<organism evidence="1 2">
    <name type="scientific">Pasteurella testudinis DSM 23072</name>
    <dbReference type="NCBI Taxonomy" id="1122938"/>
    <lineage>
        <taxon>Bacteria</taxon>
        <taxon>Pseudomonadati</taxon>
        <taxon>Pseudomonadota</taxon>
        <taxon>Gammaproteobacteria</taxon>
        <taxon>Pasteurellales</taxon>
        <taxon>Pasteurellaceae</taxon>
        <taxon>Pasteurella</taxon>
    </lineage>
</organism>
<dbReference type="EMBL" id="FWWV01000041">
    <property type="protein sequence ID" value="SMB87958.1"/>
    <property type="molecule type" value="Genomic_DNA"/>
</dbReference>